<evidence type="ECO:0000313" key="2">
    <source>
        <dbReference type="Proteomes" id="UP000070617"/>
    </source>
</evidence>
<dbReference type="Proteomes" id="UP000070617">
    <property type="component" value="Unassembled WGS sequence"/>
</dbReference>
<sequence>MEIKIQAEAFRKIEILKNRILPFIREPFEEKFEFDDDYADYDRVSQTLSIDMIIDGVSIPFKVNGDNTVLITTCEEASDFDFQEMTEAEFWKALYFFRKFQS</sequence>
<dbReference type="EMBL" id="LRPX01000002">
    <property type="protein sequence ID" value="KXA17095.1"/>
    <property type="molecule type" value="Genomic_DNA"/>
</dbReference>
<dbReference type="AlphaFoldDB" id="A0A133NLD2"/>
<evidence type="ECO:0000313" key="1">
    <source>
        <dbReference type="EMBL" id="KXA17095.1"/>
    </source>
</evidence>
<protein>
    <submittedName>
        <fullName evidence="1">Uncharacterized protein</fullName>
    </submittedName>
</protein>
<keyword evidence="2" id="KW-1185">Reference proteome</keyword>
<reference evidence="2" key="1">
    <citation type="submission" date="2016-01" db="EMBL/GenBank/DDBJ databases">
        <authorList>
            <person name="Mitreva M."/>
            <person name="Pepin K.H."/>
            <person name="Mihindukulasuriya K.A."/>
            <person name="Fulton R."/>
            <person name="Fronick C."/>
            <person name="O'Laughlin M."/>
            <person name="Miner T."/>
            <person name="Herter B."/>
            <person name="Rosa B.A."/>
            <person name="Cordes M."/>
            <person name="Tomlinson C."/>
            <person name="Wollam A."/>
            <person name="Palsikar V.B."/>
            <person name="Mardis E.R."/>
            <person name="Wilson R.K."/>
        </authorList>
    </citation>
    <scope>NUCLEOTIDE SEQUENCE [LARGE SCALE GENOMIC DNA]</scope>
    <source>
        <strain evidence="2">CMW8396</strain>
    </source>
</reference>
<comment type="caution">
    <text evidence="1">The sequence shown here is derived from an EMBL/GenBank/DDBJ whole genome shotgun (WGS) entry which is preliminary data.</text>
</comment>
<dbReference type="PATRIC" id="fig|134605.3.peg.47"/>
<dbReference type="RefSeq" id="WP_060793247.1">
    <property type="nucleotide sequence ID" value="NZ_KQ956508.1"/>
</dbReference>
<dbReference type="STRING" id="134605.HMPREF3206_00047"/>
<name>A0A133NLD2_9FUSO</name>
<gene>
    <name evidence="1" type="ORF">HMPREF3206_00047</name>
</gene>
<accession>A0A133NLD2</accession>
<proteinExistence type="predicted"/>
<organism evidence="1 2">
    <name type="scientific">Fusobacterium equinum</name>
    <dbReference type="NCBI Taxonomy" id="134605"/>
    <lineage>
        <taxon>Bacteria</taxon>
        <taxon>Fusobacteriati</taxon>
        <taxon>Fusobacteriota</taxon>
        <taxon>Fusobacteriia</taxon>
        <taxon>Fusobacteriales</taxon>
        <taxon>Fusobacteriaceae</taxon>
        <taxon>Fusobacterium</taxon>
    </lineage>
</organism>